<keyword evidence="4 10" id="KW-0547">Nucleotide-binding</keyword>
<comment type="function">
    <text evidence="10">Pyrophosphatase that catalyzes the hydrolysis of nucleoside triphosphates to their monophosphate derivatives, with a high preference for the non-canonical purine nucleotides XTP (xanthosine triphosphate), dITP (deoxyinosine triphosphate) and ITP. Seems to function as a house-cleaning enzyme that removes non-canonical purine nucleotides from the nucleotide pool, thus preventing their incorporation into DNA/RNA and avoiding chromosomal lesions.</text>
</comment>
<comment type="similarity">
    <text evidence="1 10 11">Belongs to the HAM1 NTPase family.</text>
</comment>
<keyword evidence="5 10" id="KW-0378">Hydrolase</keyword>
<evidence type="ECO:0000256" key="7">
    <source>
        <dbReference type="ARBA" id="ARBA00023080"/>
    </source>
</evidence>
<comment type="subunit">
    <text evidence="2 10">Homodimer.</text>
</comment>
<evidence type="ECO:0000313" key="13">
    <source>
        <dbReference type="Proteomes" id="UP000198822"/>
    </source>
</evidence>
<dbReference type="GO" id="GO:0036220">
    <property type="term" value="F:ITP diphosphatase activity"/>
    <property type="evidence" value="ECO:0007669"/>
    <property type="project" value="UniProtKB-UniRule"/>
</dbReference>
<name>A0A1G8GB80_9MICO</name>
<keyword evidence="13" id="KW-1185">Reference proteome</keyword>
<keyword evidence="6 10" id="KW-0460">Magnesium</keyword>
<dbReference type="GO" id="GO:0009117">
    <property type="term" value="P:nucleotide metabolic process"/>
    <property type="evidence" value="ECO:0007669"/>
    <property type="project" value="UniProtKB-KW"/>
</dbReference>
<evidence type="ECO:0000256" key="1">
    <source>
        <dbReference type="ARBA" id="ARBA00008023"/>
    </source>
</evidence>
<dbReference type="GO" id="GO:0009146">
    <property type="term" value="P:purine nucleoside triphosphate catabolic process"/>
    <property type="evidence" value="ECO:0007669"/>
    <property type="project" value="UniProtKB-UniRule"/>
</dbReference>
<feature type="binding site" evidence="10">
    <location>
        <begin position="179"/>
        <end position="180"/>
    </location>
    <ligand>
        <name>substrate</name>
    </ligand>
</feature>
<comment type="caution">
    <text evidence="10">Lacks conserved residue(s) required for the propagation of feature annotation.</text>
</comment>
<dbReference type="HAMAP" id="MF_01405">
    <property type="entry name" value="Non_canon_purine_NTPase"/>
    <property type="match status" value="1"/>
</dbReference>
<dbReference type="Proteomes" id="UP000198822">
    <property type="component" value="Chromosome I"/>
</dbReference>
<feature type="binding site" evidence="10">
    <location>
        <begin position="12"/>
        <end position="17"/>
    </location>
    <ligand>
        <name>substrate</name>
    </ligand>
</feature>
<evidence type="ECO:0000313" key="12">
    <source>
        <dbReference type="EMBL" id="SDH91627.1"/>
    </source>
</evidence>
<feature type="binding site" evidence="10">
    <location>
        <position position="174"/>
    </location>
    <ligand>
        <name>substrate</name>
    </ligand>
</feature>
<evidence type="ECO:0000256" key="9">
    <source>
        <dbReference type="ARBA" id="ARBA00052017"/>
    </source>
</evidence>
<comment type="catalytic activity">
    <reaction evidence="8 10">
        <text>dITP + H2O = dIMP + diphosphate + H(+)</text>
        <dbReference type="Rhea" id="RHEA:28342"/>
        <dbReference type="ChEBI" id="CHEBI:15377"/>
        <dbReference type="ChEBI" id="CHEBI:15378"/>
        <dbReference type="ChEBI" id="CHEBI:33019"/>
        <dbReference type="ChEBI" id="CHEBI:61194"/>
        <dbReference type="ChEBI" id="CHEBI:61382"/>
        <dbReference type="EC" id="3.6.1.66"/>
    </reaction>
</comment>
<comment type="cofactor">
    <cofactor evidence="10">
        <name>Mg(2+)</name>
        <dbReference type="ChEBI" id="CHEBI:18420"/>
    </cofactor>
    <text evidence="10">Binds 1 Mg(2+) ion per subunit.</text>
</comment>
<dbReference type="RefSeq" id="WP_092506047.1">
    <property type="nucleotide sequence ID" value="NZ_LT629695.1"/>
</dbReference>
<dbReference type="CDD" id="cd00515">
    <property type="entry name" value="HAM1"/>
    <property type="match status" value="1"/>
</dbReference>
<gene>
    <name evidence="12" type="ORF">SAMN04489720_2842</name>
</gene>
<comment type="catalytic activity">
    <reaction evidence="9 10">
        <text>XTP + H2O = XMP + diphosphate + H(+)</text>
        <dbReference type="Rhea" id="RHEA:28610"/>
        <dbReference type="ChEBI" id="CHEBI:15377"/>
        <dbReference type="ChEBI" id="CHEBI:15378"/>
        <dbReference type="ChEBI" id="CHEBI:33019"/>
        <dbReference type="ChEBI" id="CHEBI:57464"/>
        <dbReference type="ChEBI" id="CHEBI:61314"/>
        <dbReference type="EC" id="3.6.1.66"/>
    </reaction>
</comment>
<dbReference type="PANTHER" id="PTHR11067:SF9">
    <property type="entry name" value="INOSINE TRIPHOSPHATE PYROPHOSPHATASE"/>
    <property type="match status" value="1"/>
</dbReference>
<feature type="active site" description="Proton acceptor" evidence="10">
    <location>
        <position position="72"/>
    </location>
</feature>
<dbReference type="GO" id="GO:0046872">
    <property type="term" value="F:metal ion binding"/>
    <property type="evidence" value="ECO:0007669"/>
    <property type="project" value="UniProtKB-KW"/>
</dbReference>
<dbReference type="SUPFAM" id="SSF52972">
    <property type="entry name" value="ITPase-like"/>
    <property type="match status" value="1"/>
</dbReference>
<evidence type="ECO:0000256" key="11">
    <source>
        <dbReference type="RuleBase" id="RU003781"/>
    </source>
</evidence>
<dbReference type="GO" id="GO:0017111">
    <property type="term" value="F:ribonucleoside triphosphate phosphatase activity"/>
    <property type="evidence" value="ECO:0007669"/>
    <property type="project" value="InterPro"/>
</dbReference>
<comment type="catalytic activity">
    <reaction evidence="10">
        <text>ITP + H2O = IMP + diphosphate + H(+)</text>
        <dbReference type="Rhea" id="RHEA:29399"/>
        <dbReference type="ChEBI" id="CHEBI:15377"/>
        <dbReference type="ChEBI" id="CHEBI:15378"/>
        <dbReference type="ChEBI" id="CHEBI:33019"/>
        <dbReference type="ChEBI" id="CHEBI:58053"/>
        <dbReference type="ChEBI" id="CHEBI:61402"/>
        <dbReference type="EC" id="3.6.1.66"/>
    </reaction>
</comment>
<evidence type="ECO:0000256" key="4">
    <source>
        <dbReference type="ARBA" id="ARBA00022741"/>
    </source>
</evidence>
<dbReference type="NCBIfam" id="TIGR00042">
    <property type="entry name" value="RdgB/HAM1 family non-canonical purine NTP pyrophosphatase"/>
    <property type="match status" value="1"/>
</dbReference>
<dbReference type="GO" id="GO:0036222">
    <property type="term" value="F:XTP diphosphatase activity"/>
    <property type="evidence" value="ECO:0007669"/>
    <property type="project" value="UniProtKB-UniRule"/>
</dbReference>
<accession>A0A1G8GB80</accession>
<evidence type="ECO:0000256" key="2">
    <source>
        <dbReference type="ARBA" id="ARBA00011738"/>
    </source>
</evidence>
<dbReference type="GO" id="GO:0005829">
    <property type="term" value="C:cytosol"/>
    <property type="evidence" value="ECO:0007669"/>
    <property type="project" value="TreeGrafter"/>
</dbReference>
<organism evidence="12 13">
    <name type="scientific">Agrococcus jejuensis</name>
    <dbReference type="NCBI Taxonomy" id="399736"/>
    <lineage>
        <taxon>Bacteria</taxon>
        <taxon>Bacillati</taxon>
        <taxon>Actinomycetota</taxon>
        <taxon>Actinomycetes</taxon>
        <taxon>Micrococcales</taxon>
        <taxon>Microbacteriaceae</taxon>
        <taxon>Agrococcus</taxon>
    </lineage>
</organism>
<evidence type="ECO:0000256" key="3">
    <source>
        <dbReference type="ARBA" id="ARBA00022723"/>
    </source>
</evidence>
<evidence type="ECO:0000256" key="8">
    <source>
        <dbReference type="ARBA" id="ARBA00051875"/>
    </source>
</evidence>
<protein>
    <recommendedName>
        <fullName evidence="10">dITP/XTP pyrophosphatase</fullName>
        <ecNumber evidence="10">3.6.1.66</ecNumber>
    </recommendedName>
    <alternativeName>
        <fullName evidence="10">Non-canonical purine NTP pyrophosphatase</fullName>
    </alternativeName>
    <alternativeName>
        <fullName evidence="10">Non-standard purine NTP pyrophosphatase</fullName>
    </alternativeName>
    <alternativeName>
        <fullName evidence="10">Nucleoside-triphosphate diphosphatase</fullName>
    </alternativeName>
    <alternativeName>
        <fullName evidence="10">Nucleoside-triphosphate pyrophosphatase</fullName>
        <shortName evidence="10">NTPase</shortName>
    </alternativeName>
</protein>
<evidence type="ECO:0000256" key="6">
    <source>
        <dbReference type="ARBA" id="ARBA00022842"/>
    </source>
</evidence>
<feature type="binding site" evidence="10">
    <location>
        <position position="73"/>
    </location>
    <ligand>
        <name>substrate</name>
    </ligand>
</feature>
<dbReference type="EC" id="3.6.1.66" evidence="10"/>
<dbReference type="FunFam" id="3.90.950.10:FF:000001">
    <property type="entry name" value="dITP/XTP pyrophosphatase"/>
    <property type="match status" value="1"/>
</dbReference>
<keyword evidence="3 10" id="KW-0479">Metal-binding</keyword>
<dbReference type="PANTHER" id="PTHR11067">
    <property type="entry name" value="INOSINE TRIPHOSPHATE PYROPHOSPHATASE/HAM1 PROTEIN"/>
    <property type="match status" value="1"/>
</dbReference>
<dbReference type="GO" id="GO:0035870">
    <property type="term" value="F:dITP diphosphatase activity"/>
    <property type="evidence" value="ECO:0007669"/>
    <property type="project" value="UniProtKB-UniRule"/>
</dbReference>
<dbReference type="InterPro" id="IPR002637">
    <property type="entry name" value="RdgB/HAM1"/>
</dbReference>
<reference evidence="13" key="1">
    <citation type="submission" date="2016-10" db="EMBL/GenBank/DDBJ databases">
        <authorList>
            <person name="Varghese N."/>
            <person name="Submissions S."/>
        </authorList>
    </citation>
    <scope>NUCLEOTIDE SEQUENCE [LARGE SCALE GENOMIC DNA]</scope>
    <source>
        <strain evidence="13">DSM 22002</strain>
    </source>
</reference>
<dbReference type="InterPro" id="IPR029001">
    <property type="entry name" value="ITPase-like_fam"/>
</dbReference>
<dbReference type="GO" id="GO:0000166">
    <property type="term" value="F:nucleotide binding"/>
    <property type="evidence" value="ECO:0007669"/>
    <property type="project" value="UniProtKB-KW"/>
</dbReference>
<dbReference type="EMBL" id="LT629695">
    <property type="protein sequence ID" value="SDH91627.1"/>
    <property type="molecule type" value="Genomic_DNA"/>
</dbReference>
<dbReference type="OrthoDB" id="9807456at2"/>
<keyword evidence="7 10" id="KW-0546">Nucleotide metabolism</keyword>
<feature type="binding site" evidence="10">
    <location>
        <position position="72"/>
    </location>
    <ligand>
        <name>Mg(2+)</name>
        <dbReference type="ChEBI" id="CHEBI:18420"/>
    </ligand>
</feature>
<evidence type="ECO:0000256" key="10">
    <source>
        <dbReference type="HAMAP-Rule" id="MF_01405"/>
    </source>
</evidence>
<dbReference type="AlphaFoldDB" id="A0A1G8GB80"/>
<sequence>MSGALGRVVVATHNAHKVAELQRILAEDLPGVVLEAYEGPEAVEDGVTFAENALIKAREAFEETGVPAIADDSGIAVDALDGAPGIFSARYAGTRDDRDNLELLLTNMQGVADRGAAFVCAAAYVDGERELVELGVWRGSVLEAAAGEGGFGYDPIFQPDDAPVSAAELTAEQKDALSHRRRAFRALAATLAAPAVSQG</sequence>
<dbReference type="STRING" id="399736.SAMN04489720_2842"/>
<dbReference type="InterPro" id="IPR020922">
    <property type="entry name" value="dITP/XTP_pyrophosphatase"/>
</dbReference>
<dbReference type="Gene3D" id="3.90.950.10">
    <property type="match status" value="1"/>
</dbReference>
<proteinExistence type="inferred from homology"/>
<dbReference type="Pfam" id="PF01725">
    <property type="entry name" value="Ham1p_like"/>
    <property type="match status" value="1"/>
</dbReference>
<feature type="binding site" evidence="10">
    <location>
        <begin position="151"/>
        <end position="154"/>
    </location>
    <ligand>
        <name>substrate</name>
    </ligand>
</feature>
<evidence type="ECO:0000256" key="5">
    <source>
        <dbReference type="ARBA" id="ARBA00022801"/>
    </source>
</evidence>